<feature type="region of interest" description="Disordered" evidence="1">
    <location>
        <begin position="114"/>
        <end position="139"/>
    </location>
</feature>
<keyword evidence="2" id="KW-0472">Membrane</keyword>
<comment type="caution">
    <text evidence="3">The sequence shown here is derived from an EMBL/GenBank/DDBJ whole genome shotgun (WGS) entry which is preliminary data.</text>
</comment>
<reference evidence="3 4" key="1">
    <citation type="submission" date="2019-01" db="EMBL/GenBank/DDBJ databases">
        <title>Genome sequencing of the rare red list fungi Fomitopsis rosea.</title>
        <authorList>
            <person name="Buettner E."/>
            <person name="Kellner H."/>
        </authorList>
    </citation>
    <scope>NUCLEOTIDE SEQUENCE [LARGE SCALE GENOMIC DNA]</scope>
    <source>
        <strain evidence="3 4">DSM 105464</strain>
    </source>
</reference>
<evidence type="ECO:0000256" key="2">
    <source>
        <dbReference type="SAM" id="Phobius"/>
    </source>
</evidence>
<dbReference type="AlphaFoldDB" id="A0A4Y9Z624"/>
<evidence type="ECO:0000313" key="4">
    <source>
        <dbReference type="Proteomes" id="UP000298390"/>
    </source>
</evidence>
<organism evidence="3 4">
    <name type="scientific">Rhodofomes roseus</name>
    <dbReference type="NCBI Taxonomy" id="34475"/>
    <lineage>
        <taxon>Eukaryota</taxon>
        <taxon>Fungi</taxon>
        <taxon>Dikarya</taxon>
        <taxon>Basidiomycota</taxon>
        <taxon>Agaricomycotina</taxon>
        <taxon>Agaricomycetes</taxon>
        <taxon>Polyporales</taxon>
        <taxon>Rhodofomes</taxon>
    </lineage>
</organism>
<keyword evidence="2" id="KW-1133">Transmembrane helix</keyword>
<keyword evidence="2" id="KW-0812">Transmembrane</keyword>
<evidence type="ECO:0000256" key="1">
    <source>
        <dbReference type="SAM" id="MobiDB-lite"/>
    </source>
</evidence>
<name>A0A4Y9Z624_9APHY</name>
<protein>
    <submittedName>
        <fullName evidence="3">Uncharacterized protein</fullName>
    </submittedName>
</protein>
<gene>
    <name evidence="3" type="ORF">EVJ58_g81</name>
</gene>
<dbReference type="Proteomes" id="UP000298390">
    <property type="component" value="Unassembled WGS sequence"/>
</dbReference>
<dbReference type="STRING" id="34475.A0A4Y9Z624"/>
<feature type="transmembrane region" description="Helical" evidence="2">
    <location>
        <begin position="143"/>
        <end position="163"/>
    </location>
</feature>
<sequence length="373" mass="42129">MTCGVDRRVASQSTYVPMGPMLTDTNLRRRFYYIVVSTWYYDMTSYYGDSESVTSVPPPYSMYDPNDTGAQQAFSHPQSYTNYGAYPRQPSGIPSAIGTRMNYTAAVDTRYQARNDADERAPLIDRTSGNPDAKPKDDSTVPWAWASVVLLLFAVTCIAAIIASNQTHRVGELNAHVEELNKRMKDYPPTPGELEELRRDYDIVRAAHEQDYKTWDATRTAYKADEERWLKARNDYFELRIDEGNLLGLSWRQVESHECVAFGTRAVTARLAVNKAEACRHMPIVVDGIAVDEPHDGETFAGRWNVGNVTACRPHWGGLNDKGCIGQGSGKHRFEARLWDIHNGDWMAMCSTSPQEINGQVFEHPTHCESRTR</sequence>
<feature type="compositionally biased region" description="Basic and acidic residues" evidence="1">
    <location>
        <begin position="114"/>
        <end position="123"/>
    </location>
</feature>
<accession>A0A4Y9Z624</accession>
<dbReference type="EMBL" id="SEKV01000002">
    <property type="protein sequence ID" value="TFY69972.1"/>
    <property type="molecule type" value="Genomic_DNA"/>
</dbReference>
<proteinExistence type="predicted"/>
<evidence type="ECO:0000313" key="3">
    <source>
        <dbReference type="EMBL" id="TFY69972.1"/>
    </source>
</evidence>